<protein>
    <submittedName>
        <fullName evidence="1">DUF1748-domain-containing protein</fullName>
    </submittedName>
</protein>
<keyword evidence="2" id="KW-1185">Reference proteome</keyword>
<dbReference type="GO" id="GO:0005737">
    <property type="term" value="C:cytoplasm"/>
    <property type="evidence" value="ECO:0007669"/>
    <property type="project" value="TreeGrafter"/>
</dbReference>
<gene>
    <name evidence="1" type="ORF">BDP27DRAFT_1313610</name>
</gene>
<dbReference type="PANTHER" id="PTHR28075">
    <property type="entry name" value="CHROMOSOME 16, WHOLE GENOME SHOTGUN SEQUENCE"/>
    <property type="match status" value="1"/>
</dbReference>
<dbReference type="AlphaFoldDB" id="A0A9P5Q8H9"/>
<dbReference type="OrthoDB" id="16824at2759"/>
<organism evidence="1 2">
    <name type="scientific">Rhodocollybia butyracea</name>
    <dbReference type="NCBI Taxonomy" id="206335"/>
    <lineage>
        <taxon>Eukaryota</taxon>
        <taxon>Fungi</taxon>
        <taxon>Dikarya</taxon>
        <taxon>Basidiomycota</taxon>
        <taxon>Agaricomycotina</taxon>
        <taxon>Agaricomycetes</taxon>
        <taxon>Agaricomycetidae</taxon>
        <taxon>Agaricales</taxon>
        <taxon>Marasmiineae</taxon>
        <taxon>Omphalotaceae</taxon>
        <taxon>Rhodocollybia</taxon>
    </lineage>
</organism>
<dbReference type="Proteomes" id="UP000772434">
    <property type="component" value="Unassembled WGS sequence"/>
</dbReference>
<dbReference type="Pfam" id="PF08520">
    <property type="entry name" value="Mitofissin"/>
    <property type="match status" value="1"/>
</dbReference>
<accession>A0A9P5Q8H9</accession>
<reference evidence="1" key="1">
    <citation type="submission" date="2020-11" db="EMBL/GenBank/DDBJ databases">
        <authorList>
            <consortium name="DOE Joint Genome Institute"/>
            <person name="Ahrendt S."/>
            <person name="Riley R."/>
            <person name="Andreopoulos W."/>
            <person name="Labutti K."/>
            <person name="Pangilinan J."/>
            <person name="Ruiz-Duenas F.J."/>
            <person name="Barrasa J.M."/>
            <person name="Sanchez-Garcia M."/>
            <person name="Camarero S."/>
            <person name="Miyauchi S."/>
            <person name="Serrano A."/>
            <person name="Linde D."/>
            <person name="Babiker R."/>
            <person name="Drula E."/>
            <person name="Ayuso-Fernandez I."/>
            <person name="Pacheco R."/>
            <person name="Padilla G."/>
            <person name="Ferreira P."/>
            <person name="Barriuso J."/>
            <person name="Kellner H."/>
            <person name="Castanera R."/>
            <person name="Alfaro M."/>
            <person name="Ramirez L."/>
            <person name="Pisabarro A.G."/>
            <person name="Kuo A."/>
            <person name="Tritt A."/>
            <person name="Lipzen A."/>
            <person name="He G."/>
            <person name="Yan M."/>
            <person name="Ng V."/>
            <person name="Cullen D."/>
            <person name="Martin F."/>
            <person name="Rosso M.-N."/>
            <person name="Henrissat B."/>
            <person name="Hibbett D."/>
            <person name="Martinez A.T."/>
            <person name="Grigoriev I.V."/>
        </authorList>
    </citation>
    <scope>NUCLEOTIDE SEQUENCE</scope>
    <source>
        <strain evidence="1">AH 40177</strain>
    </source>
</reference>
<sequence>MVLGRLFHYGFDAALFTTVLAGVKKNSGYTPDLTQITNPTMKSAAETYIGIGESIFGMIQGTVVNSGYFTNGISGKDK</sequence>
<comment type="caution">
    <text evidence="1">The sequence shown here is derived from an EMBL/GenBank/DDBJ whole genome shotgun (WGS) entry which is preliminary data.</text>
</comment>
<evidence type="ECO:0000313" key="1">
    <source>
        <dbReference type="EMBL" id="KAF9076603.1"/>
    </source>
</evidence>
<name>A0A9P5Q8H9_9AGAR</name>
<dbReference type="PANTHER" id="PTHR28075:SF3">
    <property type="entry name" value="DUF1748-DOMAIN-CONTAINING PROTEIN"/>
    <property type="match status" value="1"/>
</dbReference>
<dbReference type="InterPro" id="IPR013726">
    <property type="entry name" value="Mitofissin"/>
</dbReference>
<dbReference type="EMBL" id="JADNRY010000006">
    <property type="protein sequence ID" value="KAF9076603.1"/>
    <property type="molecule type" value="Genomic_DNA"/>
</dbReference>
<proteinExistence type="predicted"/>
<evidence type="ECO:0000313" key="2">
    <source>
        <dbReference type="Proteomes" id="UP000772434"/>
    </source>
</evidence>